<proteinExistence type="predicted"/>
<keyword evidence="1" id="KW-1133">Transmembrane helix</keyword>
<dbReference type="Proteomes" id="UP001217089">
    <property type="component" value="Unassembled WGS sequence"/>
</dbReference>
<gene>
    <name evidence="2" type="ORF">KUTeg_000834</name>
</gene>
<comment type="caution">
    <text evidence="2">The sequence shown here is derived from an EMBL/GenBank/DDBJ whole genome shotgun (WGS) entry which is preliminary data.</text>
</comment>
<evidence type="ECO:0000313" key="3">
    <source>
        <dbReference type="Proteomes" id="UP001217089"/>
    </source>
</evidence>
<feature type="non-terminal residue" evidence="2">
    <location>
        <position position="1"/>
    </location>
</feature>
<name>A0ABQ9G306_TEGGR</name>
<protein>
    <submittedName>
        <fullName evidence="2">Uncharacterized protein</fullName>
    </submittedName>
</protein>
<reference evidence="2 3" key="1">
    <citation type="submission" date="2022-12" db="EMBL/GenBank/DDBJ databases">
        <title>Chromosome-level genome of Tegillarca granosa.</title>
        <authorList>
            <person name="Kim J."/>
        </authorList>
    </citation>
    <scope>NUCLEOTIDE SEQUENCE [LARGE SCALE GENOMIC DNA]</scope>
    <source>
        <strain evidence="2">Teg-2019</strain>
        <tissue evidence="2">Adductor muscle</tissue>
    </source>
</reference>
<accession>A0ABQ9G306</accession>
<evidence type="ECO:0000313" key="2">
    <source>
        <dbReference type="EMBL" id="KAJ8322363.1"/>
    </source>
</evidence>
<keyword evidence="1" id="KW-0812">Transmembrane</keyword>
<organism evidence="2 3">
    <name type="scientific">Tegillarca granosa</name>
    <name type="common">Malaysian cockle</name>
    <name type="synonym">Anadara granosa</name>
    <dbReference type="NCBI Taxonomy" id="220873"/>
    <lineage>
        <taxon>Eukaryota</taxon>
        <taxon>Metazoa</taxon>
        <taxon>Spiralia</taxon>
        <taxon>Lophotrochozoa</taxon>
        <taxon>Mollusca</taxon>
        <taxon>Bivalvia</taxon>
        <taxon>Autobranchia</taxon>
        <taxon>Pteriomorphia</taxon>
        <taxon>Arcoida</taxon>
        <taxon>Arcoidea</taxon>
        <taxon>Arcidae</taxon>
        <taxon>Tegillarca</taxon>
    </lineage>
</organism>
<evidence type="ECO:0000256" key="1">
    <source>
        <dbReference type="SAM" id="Phobius"/>
    </source>
</evidence>
<dbReference type="EMBL" id="JARBDR010000018">
    <property type="protein sequence ID" value="KAJ8322363.1"/>
    <property type="molecule type" value="Genomic_DNA"/>
</dbReference>
<keyword evidence="3" id="KW-1185">Reference proteome</keyword>
<feature type="transmembrane region" description="Helical" evidence="1">
    <location>
        <begin position="50"/>
        <end position="71"/>
    </location>
</feature>
<sequence length="227" mass="25769">IKKILYQNSPTQSQCGIRVKVFEDIKNLIQNILFHKFWKTVKTRFMAMKVFGLPTVLIIFTLCIAADSYAIRDSNGADLMSKGEALSIPEISRPKRAMPFSMNNGLRSLARMLFTQQQRRSWKAPSLASINHAKLFRLGKRSQIIDQKSTNENDRYYGIGETRNDVGGDDPIQNGYQSENEMGFDKRQRLSVNGAMATFAEMLAASGQQRLREELESNKQRLLGLGK</sequence>
<keyword evidence="1" id="KW-0472">Membrane</keyword>